<dbReference type="PROSITE" id="PS51257">
    <property type="entry name" value="PROKAR_LIPOPROTEIN"/>
    <property type="match status" value="1"/>
</dbReference>
<dbReference type="PANTHER" id="PTHR35333">
    <property type="entry name" value="BETA-LACTAMASE"/>
    <property type="match status" value="1"/>
</dbReference>
<evidence type="ECO:0000313" key="4">
    <source>
        <dbReference type="EMBL" id="GAA3227556.1"/>
    </source>
</evidence>
<comment type="caution">
    <text evidence="4">The sequence shown here is derived from an EMBL/GenBank/DDBJ whole genome shotgun (WGS) entry which is preliminary data.</text>
</comment>
<evidence type="ECO:0000256" key="1">
    <source>
        <dbReference type="SAM" id="MobiDB-lite"/>
    </source>
</evidence>
<keyword evidence="5" id="KW-1185">Reference proteome</keyword>
<feature type="domain" description="Beta-lactamase class A catalytic" evidence="3">
    <location>
        <begin position="123"/>
        <end position="260"/>
    </location>
</feature>
<accession>A0ABP6QFX8</accession>
<feature type="domain" description="Beta-lactamase class A catalytic" evidence="3">
    <location>
        <begin position="77"/>
        <end position="114"/>
    </location>
</feature>
<dbReference type="GO" id="GO:0016787">
    <property type="term" value="F:hydrolase activity"/>
    <property type="evidence" value="ECO:0007669"/>
    <property type="project" value="UniProtKB-KW"/>
</dbReference>
<dbReference type="Proteomes" id="UP001501237">
    <property type="component" value="Unassembled WGS sequence"/>
</dbReference>
<protein>
    <submittedName>
        <fullName evidence="4">Serine hydrolase</fullName>
    </submittedName>
</protein>
<organism evidence="4 5">
    <name type="scientific">Actinocorallia longicatena</name>
    <dbReference type="NCBI Taxonomy" id="111803"/>
    <lineage>
        <taxon>Bacteria</taxon>
        <taxon>Bacillati</taxon>
        <taxon>Actinomycetota</taxon>
        <taxon>Actinomycetes</taxon>
        <taxon>Streptosporangiales</taxon>
        <taxon>Thermomonosporaceae</taxon>
        <taxon>Actinocorallia</taxon>
    </lineage>
</organism>
<keyword evidence="2" id="KW-0732">Signal</keyword>
<gene>
    <name evidence="4" type="ORF">GCM10010468_56440</name>
</gene>
<reference evidence="5" key="1">
    <citation type="journal article" date="2019" name="Int. J. Syst. Evol. Microbiol.">
        <title>The Global Catalogue of Microorganisms (GCM) 10K type strain sequencing project: providing services to taxonomists for standard genome sequencing and annotation.</title>
        <authorList>
            <consortium name="The Broad Institute Genomics Platform"/>
            <consortium name="The Broad Institute Genome Sequencing Center for Infectious Disease"/>
            <person name="Wu L."/>
            <person name="Ma J."/>
        </authorList>
    </citation>
    <scope>NUCLEOTIDE SEQUENCE [LARGE SCALE GENOMIC DNA]</scope>
    <source>
        <strain evidence="5">JCM 9377</strain>
    </source>
</reference>
<feature type="chain" id="PRO_5046925732" evidence="2">
    <location>
        <begin position="21"/>
        <end position="286"/>
    </location>
</feature>
<name>A0ABP6QFX8_9ACTN</name>
<dbReference type="InterPro" id="IPR000871">
    <property type="entry name" value="Beta-lactam_class-A"/>
</dbReference>
<sequence>MRRLLALSTVVLLSGCGGSAAPVRTAVPVEAVRTLSPGTAVSPATSVPPAPAAAAPVRKSPREAVERYLKTRPGRASVMVRDLRTGATFGYHQHERYITASVMKVNILVGLLAQDRRVPWGTAGQMIRHSDNTAADSLYRLAGRGPGMGRVDRRLGLNHTVPFPTVWGATRTDPDDQVKLLGFLAGDKGPLSAAERRRVLHLMETVTPDQRWGIGAAARRGDRVANKNGWTPVRFQGSGWSVHSIGRITGHGHDYLVAVFSAEQPSMETGVRTVEGLARIAVGGLR</sequence>
<dbReference type="RefSeq" id="WP_344834158.1">
    <property type="nucleotide sequence ID" value="NZ_BAAAUV010000017.1"/>
</dbReference>
<feature type="signal peptide" evidence="2">
    <location>
        <begin position="1"/>
        <end position="20"/>
    </location>
</feature>
<keyword evidence="4" id="KW-0378">Hydrolase</keyword>
<evidence type="ECO:0000259" key="3">
    <source>
        <dbReference type="Pfam" id="PF13354"/>
    </source>
</evidence>
<dbReference type="Pfam" id="PF13354">
    <property type="entry name" value="Beta-lactamase2"/>
    <property type="match status" value="2"/>
</dbReference>
<dbReference type="InterPro" id="IPR045155">
    <property type="entry name" value="Beta-lactam_cat"/>
</dbReference>
<evidence type="ECO:0000313" key="5">
    <source>
        <dbReference type="Proteomes" id="UP001501237"/>
    </source>
</evidence>
<dbReference type="SUPFAM" id="SSF56601">
    <property type="entry name" value="beta-lactamase/transpeptidase-like"/>
    <property type="match status" value="1"/>
</dbReference>
<dbReference type="InterPro" id="IPR012338">
    <property type="entry name" value="Beta-lactam/transpept-like"/>
</dbReference>
<dbReference type="EMBL" id="BAAAUV010000017">
    <property type="protein sequence ID" value="GAA3227556.1"/>
    <property type="molecule type" value="Genomic_DNA"/>
</dbReference>
<feature type="region of interest" description="Disordered" evidence="1">
    <location>
        <begin position="39"/>
        <end position="60"/>
    </location>
</feature>
<dbReference type="PANTHER" id="PTHR35333:SF3">
    <property type="entry name" value="BETA-LACTAMASE-TYPE TRANSPEPTIDASE FOLD CONTAINING PROTEIN"/>
    <property type="match status" value="1"/>
</dbReference>
<dbReference type="Gene3D" id="3.40.710.10">
    <property type="entry name" value="DD-peptidase/beta-lactamase superfamily"/>
    <property type="match status" value="1"/>
</dbReference>
<evidence type="ECO:0000256" key="2">
    <source>
        <dbReference type="SAM" id="SignalP"/>
    </source>
</evidence>
<proteinExistence type="predicted"/>